<dbReference type="GO" id="GO:0046872">
    <property type="term" value="F:metal ion binding"/>
    <property type="evidence" value="ECO:0007669"/>
    <property type="project" value="UniProtKB-KW"/>
</dbReference>
<dbReference type="EC" id="2.7.-.-" evidence="6"/>
<comment type="similarity">
    <text evidence="1 6">Belongs to the inositol phosphokinase (IPK) family.</text>
</comment>
<name>A0A6B2LB46_9EUKA</name>
<dbReference type="Pfam" id="PF03770">
    <property type="entry name" value="IPK"/>
    <property type="match status" value="1"/>
</dbReference>
<dbReference type="InterPro" id="IPR046349">
    <property type="entry name" value="C1-like_sf"/>
</dbReference>
<accession>A0A6B2LB46</accession>
<dbReference type="SMART" id="SM00109">
    <property type="entry name" value="C1"/>
    <property type="match status" value="1"/>
</dbReference>
<keyword evidence="2 6" id="KW-0808">Transferase</keyword>
<evidence type="ECO:0000256" key="4">
    <source>
        <dbReference type="ARBA" id="ARBA00022777"/>
    </source>
</evidence>
<keyword evidence="3" id="KW-0479">Metal-binding</keyword>
<dbReference type="PROSITE" id="PS50081">
    <property type="entry name" value="ZF_DAG_PE_2"/>
    <property type="match status" value="1"/>
</dbReference>
<dbReference type="PRINTS" id="PR00008">
    <property type="entry name" value="DAGPEDOMAIN"/>
</dbReference>
<dbReference type="GO" id="GO:0032958">
    <property type="term" value="P:inositol phosphate biosynthetic process"/>
    <property type="evidence" value="ECO:0007669"/>
    <property type="project" value="InterPro"/>
</dbReference>
<dbReference type="GO" id="GO:0005737">
    <property type="term" value="C:cytoplasm"/>
    <property type="evidence" value="ECO:0007669"/>
    <property type="project" value="TreeGrafter"/>
</dbReference>
<evidence type="ECO:0000313" key="8">
    <source>
        <dbReference type="EMBL" id="NDV34027.1"/>
    </source>
</evidence>
<dbReference type="Gene3D" id="3.30.470.160">
    <property type="entry name" value="Inositol polyphosphate kinase"/>
    <property type="match status" value="1"/>
</dbReference>
<evidence type="ECO:0000256" key="5">
    <source>
        <dbReference type="ARBA" id="ARBA00022833"/>
    </source>
</evidence>
<dbReference type="InterPro" id="IPR038286">
    <property type="entry name" value="IPK_sf"/>
</dbReference>
<evidence type="ECO:0000256" key="6">
    <source>
        <dbReference type="RuleBase" id="RU363090"/>
    </source>
</evidence>
<evidence type="ECO:0000256" key="2">
    <source>
        <dbReference type="ARBA" id="ARBA00022679"/>
    </source>
</evidence>
<evidence type="ECO:0000256" key="3">
    <source>
        <dbReference type="ARBA" id="ARBA00022723"/>
    </source>
</evidence>
<dbReference type="GO" id="GO:0016301">
    <property type="term" value="F:kinase activity"/>
    <property type="evidence" value="ECO:0007669"/>
    <property type="project" value="UniProtKB-KW"/>
</dbReference>
<keyword evidence="4 6" id="KW-0418">Kinase</keyword>
<dbReference type="Gene3D" id="3.30.60.20">
    <property type="match status" value="1"/>
</dbReference>
<dbReference type="InterPro" id="IPR002219">
    <property type="entry name" value="PKC_DAG/PE"/>
</dbReference>
<dbReference type="PANTHER" id="PTHR12400">
    <property type="entry name" value="INOSITOL POLYPHOSPHATE KINASE"/>
    <property type="match status" value="1"/>
</dbReference>
<evidence type="ECO:0000259" key="7">
    <source>
        <dbReference type="PROSITE" id="PS50081"/>
    </source>
</evidence>
<evidence type="ECO:0000256" key="1">
    <source>
        <dbReference type="ARBA" id="ARBA00007374"/>
    </source>
</evidence>
<dbReference type="AlphaFoldDB" id="A0A6B2LB46"/>
<proteinExistence type="inferred from homology"/>
<reference evidence="8" key="1">
    <citation type="journal article" date="2020" name="J. Eukaryot. Microbiol.">
        <title>De novo Sequencing, Assembly and Annotation of the Transcriptome for the Free-Living Testate Amoeba Arcella intermedia.</title>
        <authorList>
            <person name="Ribeiro G.M."/>
            <person name="Porfirio-Sousa A.L."/>
            <person name="Maurer-Alcala X.X."/>
            <person name="Katz L.A."/>
            <person name="Lahr D.J.G."/>
        </authorList>
    </citation>
    <scope>NUCLEOTIDE SEQUENCE</scope>
</reference>
<dbReference type="EMBL" id="GIBP01005058">
    <property type="protein sequence ID" value="NDV34027.1"/>
    <property type="molecule type" value="Transcribed_RNA"/>
</dbReference>
<organism evidence="8">
    <name type="scientific">Arcella intermedia</name>
    <dbReference type="NCBI Taxonomy" id="1963864"/>
    <lineage>
        <taxon>Eukaryota</taxon>
        <taxon>Amoebozoa</taxon>
        <taxon>Tubulinea</taxon>
        <taxon>Elardia</taxon>
        <taxon>Arcellinida</taxon>
        <taxon>Sphaerothecina</taxon>
        <taxon>Arcellidae</taxon>
        <taxon>Arcella</taxon>
    </lineage>
</organism>
<dbReference type="PANTHER" id="PTHR12400:SF21">
    <property type="entry name" value="KINASE"/>
    <property type="match status" value="1"/>
</dbReference>
<sequence length="311" mass="35519">MFGHQAAGHGGLLKEGDKIFKNYTESEFSCYEMFKENPDIQAFLPKYYGRRAHKNETSGVIEHYLIMEDLTFGMEKPCIMDLKMGKYTYEPTAPAKKKLEQSTIDKMSTSDALGFRICGIRCFQPGTQSYVVKDKPWGTSVKVEMMETVLKIFIHNGTKIRYEILEAMLPKLHELRNFFAAQTSYKFYGSSILFLYDGASSEPNVKVKMVDFAHTNKVTDGTKDESYLFGLDSVINFFKNLIEEGKSHVSGTAHQWKLVYFKTPTFCSHCSGFIWGVASKQGFRCQNKSCEYNVHRHCCKLIANTCRGNNK</sequence>
<dbReference type="GO" id="GO:0005634">
    <property type="term" value="C:nucleus"/>
    <property type="evidence" value="ECO:0007669"/>
    <property type="project" value="TreeGrafter"/>
</dbReference>
<protein>
    <recommendedName>
        <fullName evidence="6">Kinase</fullName>
        <ecNumber evidence="6">2.7.-.-</ecNumber>
    </recommendedName>
</protein>
<dbReference type="SUPFAM" id="SSF56104">
    <property type="entry name" value="SAICAR synthase-like"/>
    <property type="match status" value="1"/>
</dbReference>
<dbReference type="InterPro" id="IPR005522">
    <property type="entry name" value="IPK"/>
</dbReference>
<feature type="domain" description="Phorbol-ester/DAG-type" evidence="7">
    <location>
        <begin position="253"/>
        <end position="306"/>
    </location>
</feature>
<dbReference type="Pfam" id="PF00130">
    <property type="entry name" value="C1_1"/>
    <property type="match status" value="1"/>
</dbReference>
<dbReference type="InterPro" id="IPR020454">
    <property type="entry name" value="DAG/PE-bd"/>
</dbReference>
<keyword evidence="5" id="KW-0862">Zinc</keyword>
<dbReference type="SUPFAM" id="SSF57889">
    <property type="entry name" value="Cysteine-rich domain"/>
    <property type="match status" value="1"/>
</dbReference>